<dbReference type="Proteomes" id="UP001285441">
    <property type="component" value="Unassembled WGS sequence"/>
</dbReference>
<dbReference type="EMBL" id="JAULSW010000008">
    <property type="protein sequence ID" value="KAK3372356.1"/>
    <property type="molecule type" value="Genomic_DNA"/>
</dbReference>
<name>A0AAE0N6C1_9PEZI</name>
<feature type="region of interest" description="Disordered" evidence="1">
    <location>
        <begin position="268"/>
        <end position="305"/>
    </location>
</feature>
<organism evidence="2 3">
    <name type="scientific">Podospora didyma</name>
    <dbReference type="NCBI Taxonomy" id="330526"/>
    <lineage>
        <taxon>Eukaryota</taxon>
        <taxon>Fungi</taxon>
        <taxon>Dikarya</taxon>
        <taxon>Ascomycota</taxon>
        <taxon>Pezizomycotina</taxon>
        <taxon>Sordariomycetes</taxon>
        <taxon>Sordariomycetidae</taxon>
        <taxon>Sordariales</taxon>
        <taxon>Podosporaceae</taxon>
        <taxon>Podospora</taxon>
    </lineage>
</organism>
<feature type="region of interest" description="Disordered" evidence="1">
    <location>
        <begin position="374"/>
        <end position="399"/>
    </location>
</feature>
<reference evidence="2" key="1">
    <citation type="journal article" date="2023" name="Mol. Phylogenet. Evol.">
        <title>Genome-scale phylogeny and comparative genomics of the fungal order Sordariales.</title>
        <authorList>
            <person name="Hensen N."/>
            <person name="Bonometti L."/>
            <person name="Westerberg I."/>
            <person name="Brannstrom I.O."/>
            <person name="Guillou S."/>
            <person name="Cros-Aarteil S."/>
            <person name="Calhoun S."/>
            <person name="Haridas S."/>
            <person name="Kuo A."/>
            <person name="Mondo S."/>
            <person name="Pangilinan J."/>
            <person name="Riley R."/>
            <person name="LaButti K."/>
            <person name="Andreopoulos B."/>
            <person name="Lipzen A."/>
            <person name="Chen C."/>
            <person name="Yan M."/>
            <person name="Daum C."/>
            <person name="Ng V."/>
            <person name="Clum A."/>
            <person name="Steindorff A."/>
            <person name="Ohm R.A."/>
            <person name="Martin F."/>
            <person name="Silar P."/>
            <person name="Natvig D.O."/>
            <person name="Lalanne C."/>
            <person name="Gautier V."/>
            <person name="Ament-Velasquez S.L."/>
            <person name="Kruys A."/>
            <person name="Hutchinson M.I."/>
            <person name="Powell A.J."/>
            <person name="Barry K."/>
            <person name="Miller A.N."/>
            <person name="Grigoriev I.V."/>
            <person name="Debuchy R."/>
            <person name="Gladieux P."/>
            <person name="Hiltunen Thoren M."/>
            <person name="Johannesson H."/>
        </authorList>
    </citation>
    <scope>NUCLEOTIDE SEQUENCE</scope>
    <source>
        <strain evidence="2">CBS 232.78</strain>
    </source>
</reference>
<feature type="compositionally biased region" description="Acidic residues" evidence="1">
    <location>
        <begin position="104"/>
        <end position="126"/>
    </location>
</feature>
<reference evidence="2" key="2">
    <citation type="submission" date="2023-06" db="EMBL/GenBank/DDBJ databases">
        <authorList>
            <consortium name="Lawrence Berkeley National Laboratory"/>
            <person name="Haridas S."/>
            <person name="Hensen N."/>
            <person name="Bonometti L."/>
            <person name="Westerberg I."/>
            <person name="Brannstrom I.O."/>
            <person name="Guillou S."/>
            <person name="Cros-Aarteil S."/>
            <person name="Calhoun S."/>
            <person name="Kuo A."/>
            <person name="Mondo S."/>
            <person name="Pangilinan J."/>
            <person name="Riley R."/>
            <person name="LaButti K."/>
            <person name="Andreopoulos B."/>
            <person name="Lipzen A."/>
            <person name="Chen C."/>
            <person name="Yanf M."/>
            <person name="Daum C."/>
            <person name="Ng V."/>
            <person name="Clum A."/>
            <person name="Steindorff A."/>
            <person name="Ohm R."/>
            <person name="Martin F."/>
            <person name="Silar P."/>
            <person name="Natvig D."/>
            <person name="Lalanne C."/>
            <person name="Gautier V."/>
            <person name="Ament-velasquez S.L."/>
            <person name="Kruys A."/>
            <person name="Hutchinson M.I."/>
            <person name="Powell A.J."/>
            <person name="Barry K."/>
            <person name="Miller A.N."/>
            <person name="Grigoriev I.V."/>
            <person name="Debuchy R."/>
            <person name="Gladieux P."/>
            <person name="Thoren M.H."/>
            <person name="Johannesson H."/>
        </authorList>
    </citation>
    <scope>NUCLEOTIDE SEQUENCE</scope>
    <source>
        <strain evidence="2">CBS 232.78</strain>
    </source>
</reference>
<feature type="compositionally biased region" description="Basic and acidic residues" evidence="1">
    <location>
        <begin position="234"/>
        <end position="245"/>
    </location>
</feature>
<dbReference type="AlphaFoldDB" id="A0AAE0N6C1"/>
<proteinExistence type="predicted"/>
<comment type="caution">
    <text evidence="2">The sequence shown here is derived from an EMBL/GenBank/DDBJ whole genome shotgun (WGS) entry which is preliminary data.</text>
</comment>
<feature type="compositionally biased region" description="Pro residues" evidence="1">
    <location>
        <begin position="204"/>
        <end position="223"/>
    </location>
</feature>
<evidence type="ECO:0000256" key="1">
    <source>
        <dbReference type="SAM" id="MobiDB-lite"/>
    </source>
</evidence>
<evidence type="ECO:0000313" key="2">
    <source>
        <dbReference type="EMBL" id="KAK3372356.1"/>
    </source>
</evidence>
<protein>
    <submittedName>
        <fullName evidence="2">Uncharacterized protein</fullName>
    </submittedName>
</protein>
<keyword evidence="3" id="KW-1185">Reference proteome</keyword>
<accession>A0AAE0N6C1</accession>
<gene>
    <name evidence="2" type="ORF">B0H63DRAFT_527204</name>
</gene>
<feature type="compositionally biased region" description="Acidic residues" evidence="1">
    <location>
        <begin position="158"/>
        <end position="182"/>
    </location>
</feature>
<evidence type="ECO:0000313" key="3">
    <source>
        <dbReference type="Proteomes" id="UP001285441"/>
    </source>
</evidence>
<sequence length="437" mass="48886">METESWPPPPLPEHTVLKAEEAVGSLVSNILFAEAELDEMAFRQETVWSSHFGYNRNDDDWEDITTYRPSGALDEIEEETRRLSAELSATPYREPSLYSSSFDSGDDNDDEEPLPDYTLYDEDMLTETDSGGESSLHAHGDDDEEEPLPDYPQYGDDMLTETESSEESSLDAHDDEEVEESLPDYAPYADNMLIEHDEETTLGPPSPHQPSPMPARPRSPPPASFRSFTYNDTLQKDYAERRQKLQESWNTWAEQKRIEHRRNYMAWRDSRAKTSSSTKRQDQLQPAAVASSSCVKNKAKKTLSSLPQKLGSSLAKAVMLNKMASWATKTRQWKKERRACAEELNRERYSNYMRSAERLEDEFAKKMMAGSDTAAAVSGSSSSSSSGGGGGQLLPRRRSGSIRLGLGSGKLERGGSRFVLGLGLGLPEDNLVAARNR</sequence>
<feature type="region of interest" description="Disordered" evidence="1">
    <location>
        <begin position="68"/>
        <end position="252"/>
    </location>
</feature>